<dbReference type="Proteomes" id="UP001205906">
    <property type="component" value="Unassembled WGS sequence"/>
</dbReference>
<dbReference type="EMBL" id="JAMXQS010000006">
    <property type="protein sequence ID" value="MCO6050595.1"/>
    <property type="molecule type" value="Genomic_DNA"/>
</dbReference>
<dbReference type="Pfam" id="PF00768">
    <property type="entry name" value="Peptidase_S11"/>
    <property type="match status" value="1"/>
</dbReference>
<protein>
    <submittedName>
        <fullName evidence="10">D-alanyl-D-alanine carboxypeptidase</fullName>
    </submittedName>
</protein>
<feature type="chain" id="PRO_5047175179" evidence="8">
    <location>
        <begin position="24"/>
        <end position="308"/>
    </location>
</feature>
<keyword evidence="6" id="KW-0961">Cell wall biogenesis/degradation</keyword>
<evidence type="ECO:0000256" key="1">
    <source>
        <dbReference type="ARBA" id="ARBA00007164"/>
    </source>
</evidence>
<dbReference type="InterPro" id="IPR001967">
    <property type="entry name" value="Peptidase_S11_N"/>
</dbReference>
<dbReference type="Gene3D" id="3.40.710.10">
    <property type="entry name" value="DD-peptidase/beta-lactamase superfamily"/>
    <property type="match status" value="1"/>
</dbReference>
<keyword evidence="5" id="KW-0573">Peptidoglycan synthesis</keyword>
<evidence type="ECO:0000313" key="11">
    <source>
        <dbReference type="Proteomes" id="UP001205906"/>
    </source>
</evidence>
<reference evidence="10 11" key="1">
    <citation type="submission" date="2022-06" db="EMBL/GenBank/DDBJ databases">
        <title>Mesorhizobium sp. strain RP14 Genome sequencing and assembly.</title>
        <authorList>
            <person name="Kim I."/>
        </authorList>
    </citation>
    <scope>NUCLEOTIDE SEQUENCE [LARGE SCALE GENOMIC DNA]</scope>
    <source>
        <strain evidence="11">RP14(2022)</strain>
    </source>
</reference>
<dbReference type="PANTHER" id="PTHR21581:SF6">
    <property type="entry name" value="TRAFFICKING PROTEIN PARTICLE COMPLEX SUBUNIT 12"/>
    <property type="match status" value="1"/>
</dbReference>
<name>A0ABT1C6Y7_9HYPH</name>
<evidence type="ECO:0000256" key="7">
    <source>
        <dbReference type="RuleBase" id="RU004016"/>
    </source>
</evidence>
<comment type="caution">
    <text evidence="10">The sequence shown here is derived from an EMBL/GenBank/DDBJ whole genome shotgun (WGS) entry which is preliminary data.</text>
</comment>
<dbReference type="PRINTS" id="PR00725">
    <property type="entry name" value="DADACBPTASE1"/>
</dbReference>
<keyword evidence="11" id="KW-1185">Reference proteome</keyword>
<dbReference type="PROSITE" id="PS51257">
    <property type="entry name" value="PROKAR_LIPOPROTEIN"/>
    <property type="match status" value="1"/>
</dbReference>
<keyword evidence="2 8" id="KW-0732">Signal</keyword>
<comment type="similarity">
    <text evidence="1 7">Belongs to the peptidase S11 family.</text>
</comment>
<evidence type="ECO:0000256" key="8">
    <source>
        <dbReference type="SAM" id="SignalP"/>
    </source>
</evidence>
<evidence type="ECO:0000256" key="4">
    <source>
        <dbReference type="ARBA" id="ARBA00022960"/>
    </source>
</evidence>
<evidence type="ECO:0000313" key="10">
    <source>
        <dbReference type="EMBL" id="MCO6050595.1"/>
    </source>
</evidence>
<organism evidence="10 11">
    <name type="scientific">Mesorhizobium liriopis</name>
    <dbReference type="NCBI Taxonomy" id="2953882"/>
    <lineage>
        <taxon>Bacteria</taxon>
        <taxon>Pseudomonadati</taxon>
        <taxon>Pseudomonadota</taxon>
        <taxon>Alphaproteobacteria</taxon>
        <taxon>Hyphomicrobiales</taxon>
        <taxon>Phyllobacteriaceae</taxon>
        <taxon>Mesorhizobium</taxon>
    </lineage>
</organism>
<evidence type="ECO:0000259" key="9">
    <source>
        <dbReference type="Pfam" id="PF00768"/>
    </source>
</evidence>
<keyword evidence="10" id="KW-0121">Carboxypeptidase</keyword>
<keyword evidence="10" id="KW-0645">Protease</keyword>
<evidence type="ECO:0000256" key="5">
    <source>
        <dbReference type="ARBA" id="ARBA00022984"/>
    </source>
</evidence>
<dbReference type="InterPro" id="IPR012338">
    <property type="entry name" value="Beta-lactam/transpept-like"/>
</dbReference>
<gene>
    <name evidence="10" type="ORF">NGM99_12460</name>
</gene>
<keyword evidence="3" id="KW-0378">Hydrolase</keyword>
<dbReference type="InterPro" id="IPR018044">
    <property type="entry name" value="Peptidase_S11"/>
</dbReference>
<feature type="domain" description="Peptidase S11 D-alanyl-D-alanine carboxypeptidase A N-terminal" evidence="9">
    <location>
        <begin position="49"/>
        <end position="267"/>
    </location>
</feature>
<keyword evidence="4" id="KW-0133">Cell shape</keyword>
<evidence type="ECO:0000256" key="3">
    <source>
        <dbReference type="ARBA" id="ARBA00022801"/>
    </source>
</evidence>
<sequence length="308" mass="32867">MKPLFVILSPARAVALALTLSVAGCSTSQTLDSVSPLPVSSYAPVNGKQAAIVIDGDTGKTLYESDSTEPRYPASLTKMMTAYMLFEAMQANRISPSTRIPVSANAASQPPTKIGFRPGDTITVEDAILALVTKSANDVAVAVGEFLGGSEEKFAEQMTAKARQIGMRNTRFRNASGLPNPEQQTTARDMALLGITLRKRFPQYFHYFSTQSFMLGGTKPVRGHNRLLARVNGADGIKTGYTRASGFNIVTSVNRDGKKLICVVMGGASAKARDDYAASLIDTYLPPVAPVSPKATDPVWAPDPTEDS</sequence>
<dbReference type="SUPFAM" id="SSF56601">
    <property type="entry name" value="beta-lactamase/transpeptidase-like"/>
    <property type="match status" value="1"/>
</dbReference>
<evidence type="ECO:0000256" key="2">
    <source>
        <dbReference type="ARBA" id="ARBA00022729"/>
    </source>
</evidence>
<accession>A0ABT1C6Y7</accession>
<evidence type="ECO:0000256" key="6">
    <source>
        <dbReference type="ARBA" id="ARBA00023316"/>
    </source>
</evidence>
<dbReference type="PANTHER" id="PTHR21581">
    <property type="entry name" value="D-ALANYL-D-ALANINE CARBOXYPEPTIDASE"/>
    <property type="match status" value="1"/>
</dbReference>
<feature type="signal peptide" evidence="8">
    <location>
        <begin position="1"/>
        <end position="23"/>
    </location>
</feature>
<proteinExistence type="inferred from homology"/>
<dbReference type="GO" id="GO:0004180">
    <property type="term" value="F:carboxypeptidase activity"/>
    <property type="evidence" value="ECO:0007669"/>
    <property type="project" value="UniProtKB-KW"/>
</dbReference>